<dbReference type="VEuPathDB" id="AmoebaDB:EHI8A_104860"/>
<reference evidence="1 2" key="1">
    <citation type="submission" date="2016-05" db="EMBL/GenBank/DDBJ databases">
        <title>First whole genome sequencing of Entamoeba histolytica HM1:IMSS-clone-6.</title>
        <authorList>
            <person name="Mukherjee Avik.K."/>
            <person name="Izumyama S."/>
            <person name="Nakada-Tsukui K."/>
            <person name="Nozaki T."/>
        </authorList>
    </citation>
    <scope>NUCLEOTIDE SEQUENCE [LARGE SCALE GENOMIC DNA]</scope>
    <source>
        <strain evidence="1 2">HM1:IMSS clone 6</strain>
    </source>
</reference>
<dbReference type="Gene3D" id="3.40.50.300">
    <property type="entry name" value="P-loop containing nucleotide triphosphate hydrolases"/>
    <property type="match status" value="1"/>
</dbReference>
<comment type="caution">
    <text evidence="1">The sequence shown here is derived from an EMBL/GenBank/DDBJ whole genome shotgun (WGS) entry which is preliminary data.</text>
</comment>
<evidence type="ECO:0000313" key="2">
    <source>
        <dbReference type="Proteomes" id="UP000078387"/>
    </source>
</evidence>
<dbReference type="InterPro" id="IPR027417">
    <property type="entry name" value="P-loop_NTPase"/>
</dbReference>
<protein>
    <recommendedName>
        <fullName evidence="3">DNA recombination and repair protein Rad51-like C-terminal domain-containing protein</fullName>
    </recommendedName>
</protein>
<dbReference type="VEuPathDB" id="AmoebaDB:EHI5A_006960"/>
<dbReference type="EMBL" id="BDEQ01000001">
    <property type="protein sequence ID" value="GAT91537.1"/>
    <property type="molecule type" value="Genomic_DNA"/>
</dbReference>
<dbReference type="VEuPathDB" id="AmoebaDB:KM1_065000"/>
<proteinExistence type="predicted"/>
<sequence>MNYITGNTRIKDERLKQYFSGKGCELLIKNHITTVNDFIKAPLSKFEGIITDLEQVKKLQLKFALQLISRSYTLKDWKDSITIHPITTGITAIDNALPDNGLVQGRFYDFIGNIDGPINHVIITVMCSFLVSTNGDVLWIDTLSHPDFDIVFDILNNQFGCTETDIINIYFTRIHVITIQSFYKLDNLFEGIIKETKSQMVVINSLSQLIQGNLLISSPLYQKTVQFLNRICSIAFSQQLIMINITFQQIVLYENQSPHLVETVLKNGYPSFPTMRIAIMSQDNQVSALLIKPQLLFKEDINE</sequence>
<dbReference type="OMA" id="MEHTECT"/>
<dbReference type="VEuPathDB" id="AmoebaDB:EHI7A_094090"/>
<evidence type="ECO:0008006" key="3">
    <source>
        <dbReference type="Google" id="ProtNLM"/>
    </source>
</evidence>
<name>A0A5K1VTT9_ENTHI</name>
<organism evidence="1 2">
    <name type="scientific">Entamoeba histolytica</name>
    <dbReference type="NCBI Taxonomy" id="5759"/>
    <lineage>
        <taxon>Eukaryota</taxon>
        <taxon>Amoebozoa</taxon>
        <taxon>Evosea</taxon>
        <taxon>Archamoebae</taxon>
        <taxon>Mastigamoebida</taxon>
        <taxon>Entamoebidae</taxon>
        <taxon>Entamoeba</taxon>
    </lineage>
</organism>
<dbReference type="AlphaFoldDB" id="A0A5K1VTT9"/>
<dbReference type="SUPFAM" id="SSF52540">
    <property type="entry name" value="P-loop containing nucleoside triphosphate hydrolases"/>
    <property type="match status" value="1"/>
</dbReference>
<evidence type="ECO:0000313" key="1">
    <source>
        <dbReference type="EMBL" id="GAT91537.1"/>
    </source>
</evidence>
<dbReference type="Proteomes" id="UP000078387">
    <property type="component" value="Unassembled WGS sequence"/>
</dbReference>
<dbReference type="VEuPathDB" id="AmoebaDB:EHI_152840"/>
<gene>
    <name evidence="1" type="ORF">CL6EHI_152840</name>
</gene>
<accession>A0A5K1VTT9</accession>